<dbReference type="Gene3D" id="3.30.565.10">
    <property type="entry name" value="Histidine kinase-like ATPase, C-terminal domain"/>
    <property type="match status" value="1"/>
</dbReference>
<evidence type="ECO:0000313" key="6">
    <source>
        <dbReference type="Proteomes" id="UP000222523"/>
    </source>
</evidence>
<reference evidence="5 6" key="1">
    <citation type="submission" date="2015-02" db="EMBL/GenBank/DDBJ databases">
        <title>Nostoc linckia genome annotation.</title>
        <authorList>
            <person name="Zhou Z."/>
        </authorList>
    </citation>
    <scope>NUCLEOTIDE SEQUENCE [LARGE SCALE GENOMIC DNA]</scope>
    <source>
        <strain evidence="6">z7</strain>
    </source>
</reference>
<evidence type="ECO:0000259" key="4">
    <source>
        <dbReference type="PROSITE" id="PS50110"/>
    </source>
</evidence>
<proteinExistence type="predicted"/>
<dbReference type="PANTHER" id="PTHR43547">
    <property type="entry name" value="TWO-COMPONENT HISTIDINE KINASE"/>
    <property type="match status" value="1"/>
</dbReference>
<dbReference type="SUPFAM" id="SSF55874">
    <property type="entry name" value="ATPase domain of HSP90 chaperone/DNA topoisomerase II/histidine kinase"/>
    <property type="match status" value="1"/>
</dbReference>
<dbReference type="Proteomes" id="UP000222523">
    <property type="component" value="Unassembled WGS sequence"/>
</dbReference>
<dbReference type="Pfam" id="PF00072">
    <property type="entry name" value="Response_reg"/>
    <property type="match status" value="1"/>
</dbReference>
<name>A0ABX4KPT0_NOSLI</name>
<keyword evidence="2" id="KW-0902">Two-component regulatory system</keyword>
<evidence type="ECO:0000256" key="1">
    <source>
        <dbReference type="ARBA" id="ARBA00022553"/>
    </source>
</evidence>
<dbReference type="SMART" id="SM00448">
    <property type="entry name" value="REC"/>
    <property type="match status" value="1"/>
</dbReference>
<dbReference type="Gene3D" id="3.40.50.2300">
    <property type="match status" value="1"/>
</dbReference>
<dbReference type="InterPro" id="IPR001789">
    <property type="entry name" value="Sig_transdc_resp-reg_receiver"/>
</dbReference>
<organism evidence="5 6">
    <name type="scientific">Nostoc linckia z7</name>
    <dbReference type="NCBI Taxonomy" id="1628745"/>
    <lineage>
        <taxon>Bacteria</taxon>
        <taxon>Bacillati</taxon>
        <taxon>Cyanobacteriota</taxon>
        <taxon>Cyanophyceae</taxon>
        <taxon>Nostocales</taxon>
        <taxon>Nostocaceae</taxon>
        <taxon>Nostoc</taxon>
    </lineage>
</organism>
<comment type="caution">
    <text evidence="5">The sequence shown here is derived from an EMBL/GenBank/DDBJ whole genome shotgun (WGS) entry which is preliminary data.</text>
</comment>
<sequence length="181" mass="19384">MRHLVELHGGTVEADSLGEGQGATFTVKLPLLKSAELRTSSPESSNSELNTEESLLLGVQILLVDDQEDVRDFFSFALEQYGANVTPVASATEALEALAKSKPDILLSDIGMPLMDGYMLLRQVRKLPPEQGGKIPAIALTAYAGEINHKQALAAGFQKHLPKPVEPLDLANAIVNLIANS</sequence>
<dbReference type="EMBL" id="LAHC01000022">
    <property type="protein sequence ID" value="PHJ98092.1"/>
    <property type="molecule type" value="Genomic_DNA"/>
</dbReference>
<evidence type="ECO:0000256" key="3">
    <source>
        <dbReference type="PROSITE-ProRule" id="PRU00169"/>
    </source>
</evidence>
<keyword evidence="6" id="KW-1185">Reference proteome</keyword>
<dbReference type="InterPro" id="IPR011006">
    <property type="entry name" value="CheY-like_superfamily"/>
</dbReference>
<accession>A0ABX4KPT0</accession>
<dbReference type="CDD" id="cd17580">
    <property type="entry name" value="REC_2_DhkD-like"/>
    <property type="match status" value="1"/>
</dbReference>
<evidence type="ECO:0000313" key="5">
    <source>
        <dbReference type="EMBL" id="PHJ98092.1"/>
    </source>
</evidence>
<feature type="modified residue" description="4-aspartylphosphate" evidence="3">
    <location>
        <position position="109"/>
    </location>
</feature>
<evidence type="ECO:0000256" key="2">
    <source>
        <dbReference type="ARBA" id="ARBA00023012"/>
    </source>
</evidence>
<dbReference type="PANTHER" id="PTHR43547:SF2">
    <property type="entry name" value="HYBRID SIGNAL TRANSDUCTION HISTIDINE KINASE C"/>
    <property type="match status" value="1"/>
</dbReference>
<dbReference type="PROSITE" id="PS50110">
    <property type="entry name" value="RESPONSE_REGULATORY"/>
    <property type="match status" value="1"/>
</dbReference>
<gene>
    <name evidence="5" type="ORF">VF04_10590</name>
</gene>
<feature type="domain" description="Response regulatory" evidence="4">
    <location>
        <begin position="60"/>
        <end position="178"/>
    </location>
</feature>
<keyword evidence="1 3" id="KW-0597">Phosphoprotein</keyword>
<dbReference type="SUPFAM" id="SSF52172">
    <property type="entry name" value="CheY-like"/>
    <property type="match status" value="1"/>
</dbReference>
<protein>
    <recommendedName>
        <fullName evidence="4">Response regulatory domain-containing protein</fullName>
    </recommendedName>
</protein>
<dbReference type="InterPro" id="IPR036890">
    <property type="entry name" value="HATPase_C_sf"/>
</dbReference>